<proteinExistence type="predicted"/>
<sequence length="390" mass="46692">MMKYDLVEIIRDTKPIPYRFKEESENIAQTFYSFKPFFAENVSLRQTYSIEAIPEIEADDTSKILIWDWRWVEQIQRIMKNFFTDKDGSLFISHLSNLMIAERIFEERDLKLGKSFLHGHPYDLMSISEFDEQICTSEWPDKDFTHETSRKVLYIAFYHEIAHLLLDNKEEYIINERFLIKDKIENLIKNEPSFEEEWEKLSKGCIDVSLKGYIQNDSFLDEIVCDSYAFDIFKKAILQDLNRKGSKAENWFYSFFMYSSIIDSVEETRRTISERQIEYQLDFKRNLAERTLRHKIAIWLFFGDILKSYGTDKKLINSKVIEDFYHGVTKIEDVVFTGRFFLLTTIHQLQSPKNRQVWEYLADRRCPNDDANLETKIWKEYSTLLNWSTS</sequence>
<dbReference type="Proteomes" id="UP001139226">
    <property type="component" value="Unassembled WGS sequence"/>
</dbReference>
<organism evidence="1 2">
    <name type="scientific">Christiangramia lutea</name>
    <dbReference type="NCBI Taxonomy" id="1607951"/>
    <lineage>
        <taxon>Bacteria</taxon>
        <taxon>Pseudomonadati</taxon>
        <taxon>Bacteroidota</taxon>
        <taxon>Flavobacteriia</taxon>
        <taxon>Flavobacteriales</taxon>
        <taxon>Flavobacteriaceae</taxon>
        <taxon>Christiangramia</taxon>
    </lineage>
</organism>
<dbReference type="AlphaFoldDB" id="A0A9X1V004"/>
<dbReference type="EMBL" id="JAKVTV010000001">
    <property type="protein sequence ID" value="MCH4821762.1"/>
    <property type="molecule type" value="Genomic_DNA"/>
</dbReference>
<protein>
    <submittedName>
        <fullName evidence="1">Uncharacterized protein</fullName>
    </submittedName>
</protein>
<dbReference type="RefSeq" id="WP_240711892.1">
    <property type="nucleotide sequence ID" value="NZ_JAKVTV010000001.1"/>
</dbReference>
<evidence type="ECO:0000313" key="1">
    <source>
        <dbReference type="EMBL" id="MCH4821762.1"/>
    </source>
</evidence>
<reference evidence="1" key="1">
    <citation type="submission" date="2022-03" db="EMBL/GenBank/DDBJ databases">
        <title>Gramella crocea sp. nov., isolated from activated sludge of a seafood processing plant.</title>
        <authorList>
            <person name="Zhang X."/>
        </authorList>
    </citation>
    <scope>NUCLEOTIDE SEQUENCE</scope>
    <source>
        <strain evidence="1">YJ019</strain>
    </source>
</reference>
<evidence type="ECO:0000313" key="2">
    <source>
        <dbReference type="Proteomes" id="UP001139226"/>
    </source>
</evidence>
<name>A0A9X1V004_9FLAO</name>
<comment type="caution">
    <text evidence="1">The sequence shown here is derived from an EMBL/GenBank/DDBJ whole genome shotgun (WGS) entry which is preliminary data.</text>
</comment>
<keyword evidence="2" id="KW-1185">Reference proteome</keyword>
<accession>A0A9X1V004</accession>
<gene>
    <name evidence="1" type="ORF">ML462_01135</name>
</gene>